<evidence type="ECO:0000256" key="3">
    <source>
        <dbReference type="ARBA" id="ARBA00008346"/>
    </source>
</evidence>
<dbReference type="GO" id="GO:0000287">
    <property type="term" value="F:magnesium ion binding"/>
    <property type="evidence" value="ECO:0007669"/>
    <property type="project" value="UniProtKB-UniRule"/>
</dbReference>
<comment type="function">
    <text evidence="2 10">Forms oxaloacetate, a four-carbon dicarboxylic acid source for the tricarboxylic acid cycle.</text>
</comment>
<evidence type="ECO:0000256" key="10">
    <source>
        <dbReference type="HAMAP-Rule" id="MF_00595"/>
    </source>
</evidence>
<comment type="catalytic activity">
    <reaction evidence="9 10">
        <text>oxaloacetate + phosphate = phosphoenolpyruvate + hydrogencarbonate</text>
        <dbReference type="Rhea" id="RHEA:28370"/>
        <dbReference type="ChEBI" id="CHEBI:16452"/>
        <dbReference type="ChEBI" id="CHEBI:17544"/>
        <dbReference type="ChEBI" id="CHEBI:43474"/>
        <dbReference type="ChEBI" id="CHEBI:58702"/>
        <dbReference type="EC" id="4.1.1.31"/>
    </reaction>
</comment>
<feature type="active site" evidence="10 12">
    <location>
        <position position="566"/>
    </location>
</feature>
<dbReference type="GO" id="GO:0008964">
    <property type="term" value="F:phosphoenolpyruvate carboxylase activity"/>
    <property type="evidence" value="ECO:0007669"/>
    <property type="project" value="UniProtKB-UniRule"/>
</dbReference>
<evidence type="ECO:0000313" key="13">
    <source>
        <dbReference type="EMBL" id="TCO41108.1"/>
    </source>
</evidence>
<evidence type="ECO:0000256" key="7">
    <source>
        <dbReference type="ARBA" id="ARBA00023239"/>
    </source>
</evidence>
<dbReference type="OrthoDB" id="9768133at2"/>
<dbReference type="EC" id="4.1.1.31" evidence="4 10"/>
<evidence type="ECO:0000256" key="6">
    <source>
        <dbReference type="ARBA" id="ARBA00022842"/>
    </source>
</evidence>
<protein>
    <recommendedName>
        <fullName evidence="5 10">Phosphoenolpyruvate carboxylase</fullName>
        <shortName evidence="10">PEPC</shortName>
        <shortName evidence="10">PEPCase</shortName>
        <ecNumber evidence="4 10">4.1.1.31</ecNumber>
    </recommendedName>
</protein>
<dbReference type="EMBL" id="SLWQ01000003">
    <property type="protein sequence ID" value="TCO41108.1"/>
    <property type="molecule type" value="Genomic_DNA"/>
</dbReference>
<comment type="cofactor">
    <cofactor evidence="1 10">
        <name>Mg(2+)</name>
        <dbReference type="ChEBI" id="CHEBI:18420"/>
    </cofactor>
</comment>
<evidence type="ECO:0000256" key="11">
    <source>
        <dbReference type="PROSITE-ProRule" id="PRU10111"/>
    </source>
</evidence>
<keyword evidence="7 10" id="KW-0456">Lyase</keyword>
<evidence type="ECO:0000256" key="5">
    <source>
        <dbReference type="ARBA" id="ARBA00022419"/>
    </source>
</evidence>
<dbReference type="Pfam" id="PF00311">
    <property type="entry name" value="PEPcase"/>
    <property type="match status" value="1"/>
</dbReference>
<dbReference type="RefSeq" id="WP_131995645.1">
    <property type="nucleotide sequence ID" value="NZ_SLWQ01000003.1"/>
</dbReference>
<dbReference type="InterPro" id="IPR022805">
    <property type="entry name" value="PEP_COase_bac/pln-type"/>
</dbReference>
<evidence type="ECO:0000256" key="2">
    <source>
        <dbReference type="ARBA" id="ARBA00003670"/>
    </source>
</evidence>
<dbReference type="GO" id="GO:0006099">
    <property type="term" value="P:tricarboxylic acid cycle"/>
    <property type="evidence" value="ECO:0007669"/>
    <property type="project" value="InterPro"/>
</dbReference>
<dbReference type="InterPro" id="IPR015813">
    <property type="entry name" value="Pyrv/PenolPyrv_kinase-like_dom"/>
</dbReference>
<feature type="active site" evidence="10 11">
    <location>
        <position position="149"/>
    </location>
</feature>
<comment type="similarity">
    <text evidence="3 10">Belongs to the PEPCase type 1 family.</text>
</comment>
<organism evidence="13 14">
    <name type="scientific">Dokdonella fugitiva</name>
    <dbReference type="NCBI Taxonomy" id="328517"/>
    <lineage>
        <taxon>Bacteria</taxon>
        <taxon>Pseudomonadati</taxon>
        <taxon>Pseudomonadota</taxon>
        <taxon>Gammaproteobacteria</taxon>
        <taxon>Lysobacterales</taxon>
        <taxon>Rhodanobacteraceae</taxon>
        <taxon>Dokdonella</taxon>
    </lineage>
</organism>
<dbReference type="SUPFAM" id="SSF51621">
    <property type="entry name" value="Phosphoenolpyruvate/pyruvate domain"/>
    <property type="match status" value="1"/>
</dbReference>
<dbReference type="AlphaFoldDB" id="A0A4R2IC95"/>
<evidence type="ECO:0000313" key="14">
    <source>
        <dbReference type="Proteomes" id="UP000294862"/>
    </source>
</evidence>
<comment type="subunit">
    <text evidence="10">Homotetramer.</text>
</comment>
<dbReference type="PROSITE" id="PS00393">
    <property type="entry name" value="PEPCASE_2"/>
    <property type="match status" value="1"/>
</dbReference>
<evidence type="ECO:0000256" key="8">
    <source>
        <dbReference type="ARBA" id="ARBA00023300"/>
    </source>
</evidence>
<evidence type="ECO:0000256" key="1">
    <source>
        <dbReference type="ARBA" id="ARBA00001946"/>
    </source>
</evidence>
<dbReference type="NCBIfam" id="NF000584">
    <property type="entry name" value="PRK00009.1"/>
    <property type="match status" value="1"/>
</dbReference>
<keyword evidence="6 10" id="KW-0460">Magnesium</keyword>
<gene>
    <name evidence="10" type="primary">ppc</name>
    <name evidence="13" type="ORF">EV148_10327</name>
</gene>
<dbReference type="GO" id="GO:0015977">
    <property type="term" value="P:carbon fixation"/>
    <property type="evidence" value="ECO:0007669"/>
    <property type="project" value="UniProtKB-UniRule"/>
</dbReference>
<dbReference type="PANTHER" id="PTHR30523:SF6">
    <property type="entry name" value="PHOSPHOENOLPYRUVATE CARBOXYLASE"/>
    <property type="match status" value="1"/>
</dbReference>
<evidence type="ECO:0000256" key="12">
    <source>
        <dbReference type="PROSITE-ProRule" id="PRU10112"/>
    </source>
</evidence>
<accession>A0A4R2IC95</accession>
<name>A0A4R2IC95_9GAMM</name>
<dbReference type="GO" id="GO:0005829">
    <property type="term" value="C:cytosol"/>
    <property type="evidence" value="ECO:0007669"/>
    <property type="project" value="TreeGrafter"/>
</dbReference>
<dbReference type="PANTHER" id="PTHR30523">
    <property type="entry name" value="PHOSPHOENOLPYRUVATE CARBOXYLASE"/>
    <property type="match status" value="1"/>
</dbReference>
<dbReference type="GO" id="GO:0006107">
    <property type="term" value="P:oxaloacetate metabolic process"/>
    <property type="evidence" value="ECO:0007669"/>
    <property type="project" value="UniProtKB-UniRule"/>
</dbReference>
<keyword evidence="14" id="KW-1185">Reference proteome</keyword>
<dbReference type="InterPro" id="IPR021135">
    <property type="entry name" value="PEP_COase"/>
</dbReference>
<dbReference type="HAMAP" id="MF_00595">
    <property type="entry name" value="PEPcase_type1"/>
    <property type="match status" value="1"/>
</dbReference>
<keyword evidence="8 10" id="KW-0120">Carbon dioxide fixation</keyword>
<proteinExistence type="inferred from homology"/>
<comment type="caution">
    <text evidence="13">The sequence shown here is derived from an EMBL/GenBank/DDBJ whole genome shotgun (WGS) entry which is preliminary data.</text>
</comment>
<reference evidence="13 14" key="1">
    <citation type="journal article" date="2015" name="Stand. Genomic Sci.">
        <title>Genomic Encyclopedia of Bacterial and Archaeal Type Strains, Phase III: the genomes of soil and plant-associated and newly described type strains.</title>
        <authorList>
            <person name="Whitman W.B."/>
            <person name="Woyke T."/>
            <person name="Klenk H.P."/>
            <person name="Zhou Y."/>
            <person name="Lilburn T.G."/>
            <person name="Beck B.J."/>
            <person name="De Vos P."/>
            <person name="Vandamme P."/>
            <person name="Eisen J.A."/>
            <person name="Garrity G."/>
            <person name="Hugenholtz P."/>
            <person name="Kyrpides N.C."/>
        </authorList>
    </citation>
    <scope>NUCLEOTIDE SEQUENCE [LARGE SCALE GENOMIC DNA]</scope>
    <source>
        <strain evidence="13 14">A3</strain>
    </source>
</reference>
<dbReference type="InterPro" id="IPR018129">
    <property type="entry name" value="PEP_COase_Lys_AS"/>
</dbReference>
<evidence type="ECO:0000256" key="9">
    <source>
        <dbReference type="ARBA" id="ARBA00048995"/>
    </source>
</evidence>
<dbReference type="PROSITE" id="PS00781">
    <property type="entry name" value="PEPCASE_1"/>
    <property type="match status" value="1"/>
</dbReference>
<dbReference type="InterPro" id="IPR033129">
    <property type="entry name" value="PEPCASE_His_AS"/>
</dbReference>
<keyword evidence="13" id="KW-0670">Pyruvate</keyword>
<sequence length="901" mass="97894">MATTRETAFEPTDPALREDVRRLGRLVGELLVEQAGEAFYERVEAARTEAIRRRGEGEGIERLAGHLAGLEAADADALGRAFSTYFQVVNIAERVQRIRRRRDYQLAGAAPQPDGVHDVLLRLRAAGVGAAELLDALPRIDVEPVFTAHPTEASRRSLLEKEQEIVRALVADFTGPRTAAERAVDWARLRMALTSSWQTADLSPVRPSVQDELDHVDFYLSDPLYRVIPVFYEVLERAITEVYGTCPALPRIVRFASWVGGDMDGNPNVGAATITAALRKQRRVVLGAYRRECAELARLLTQTLDRVGVDEAVLARFAAYRERLPDAAAKIRPRHENMPYRCLLQLVGARLAATAHDAPGGYADVSEFAADIGLVADSLRAHAGVHAGWFAVRRLQRRIATFGFHLARLDARQDSRVHAAALAEALGTLPGDATARASAIAPYAEGTASLEPRDGADVLAEATAVFAAFADARMRHGDAALGAYVISMAGCAADVLAVLALARAGGLVDARGTVPLDVAPLFETIDDLRSAPPTFAALLADRVYRAHLAARGDRQMIMLGYSDSAKDGGILAARWSLQRAQVELLSIARMHGITLTFFHGRGGSISRGGGKVTRGVMAAPRGAVDGRLRVTEQGEVIHQKYGIRALALRSLEQAVGAVLVATLRPRAAEPREARWREAMHALAADGAAAYRELVAGTPGFVEYFRRATPIDVIERMTLGSRPARRGSGSGGVESLRAIPWVFAWTQCRAGLTGWYGVGSALERAAARGDEALLAEMARDWAFFRTLVEDLEMLLAKCDLDIAERFSRLAGTLHDTFFPRIAAEFERTATWLLRLRGRGQLLADDPRLAESIRLRNPYTDPISLIQVDLLQRWRDSGSPDDAVFAALVSSVHGVAQALQNTG</sequence>
<dbReference type="PRINTS" id="PR00150">
    <property type="entry name" value="PEPCARBXLASE"/>
</dbReference>
<evidence type="ECO:0000256" key="4">
    <source>
        <dbReference type="ARBA" id="ARBA00012305"/>
    </source>
</evidence>
<dbReference type="Proteomes" id="UP000294862">
    <property type="component" value="Unassembled WGS sequence"/>
</dbReference>